<proteinExistence type="predicted"/>
<gene>
    <name evidence="2" type="ORF">GCM10010521_61380</name>
</gene>
<reference evidence="3" key="1">
    <citation type="journal article" date="2019" name="Int. J. Syst. Evol. Microbiol.">
        <title>The Global Catalogue of Microorganisms (GCM) 10K type strain sequencing project: providing services to taxonomists for standard genome sequencing and annotation.</title>
        <authorList>
            <consortium name="The Broad Institute Genomics Platform"/>
            <consortium name="The Broad Institute Genome Sequencing Center for Infectious Disease"/>
            <person name="Wu L."/>
            <person name="Ma J."/>
        </authorList>
    </citation>
    <scope>NUCLEOTIDE SEQUENCE [LARGE SCALE GENOMIC DNA]</scope>
    <source>
        <strain evidence="3">JCM 11574</strain>
    </source>
</reference>
<dbReference type="Proteomes" id="UP001500893">
    <property type="component" value="Unassembled WGS sequence"/>
</dbReference>
<evidence type="ECO:0000313" key="3">
    <source>
        <dbReference type="Proteomes" id="UP001500893"/>
    </source>
</evidence>
<dbReference type="InterPro" id="IPR010753">
    <property type="entry name" value="DUF1330"/>
</dbReference>
<dbReference type="SUPFAM" id="SSF54909">
    <property type="entry name" value="Dimeric alpha+beta barrel"/>
    <property type="match status" value="1"/>
</dbReference>
<protein>
    <recommendedName>
        <fullName evidence="1">DUF1330 domain-containing protein</fullName>
    </recommendedName>
</protein>
<evidence type="ECO:0000259" key="1">
    <source>
        <dbReference type="Pfam" id="PF07045"/>
    </source>
</evidence>
<keyword evidence="3" id="KW-1185">Reference proteome</keyword>
<feature type="domain" description="DUF1330" evidence="1">
    <location>
        <begin position="2"/>
        <end position="51"/>
    </location>
</feature>
<dbReference type="EMBL" id="BAAAVM010000119">
    <property type="protein sequence ID" value="GAA2774712.1"/>
    <property type="molecule type" value="Genomic_DNA"/>
</dbReference>
<dbReference type="Pfam" id="PF07045">
    <property type="entry name" value="DUF1330"/>
    <property type="match status" value="1"/>
</dbReference>
<accession>A0ABP6HGU1</accession>
<dbReference type="InterPro" id="IPR011008">
    <property type="entry name" value="Dimeric_a/b-barrel"/>
</dbReference>
<dbReference type="Gene3D" id="3.30.70.100">
    <property type="match status" value="1"/>
</dbReference>
<organism evidence="2 3">
    <name type="scientific">Streptomyces rameus</name>
    <dbReference type="NCBI Taxonomy" id="68261"/>
    <lineage>
        <taxon>Bacteria</taxon>
        <taxon>Bacillati</taxon>
        <taxon>Actinomycetota</taxon>
        <taxon>Actinomycetes</taxon>
        <taxon>Kitasatosporales</taxon>
        <taxon>Streptomycetaceae</taxon>
        <taxon>Streptomyces</taxon>
    </lineage>
</organism>
<name>A0ABP6HGU1_9ACTN</name>
<comment type="caution">
    <text evidence="2">The sequence shown here is derived from an EMBL/GenBank/DDBJ whole genome shotgun (WGS) entry which is preliminary data.</text>
</comment>
<sequence>MVEGTWPGIMVLIEFPDLAAARAWYASAAYQEILQLRSDHIDGDVVLVEGVGPDYDPRERSAILRVQMTEGQV</sequence>
<evidence type="ECO:0000313" key="2">
    <source>
        <dbReference type="EMBL" id="GAA2774712.1"/>
    </source>
</evidence>